<sequence length="392" mass="44670">MMGFDRLDILAHGNIVSSFKQLPEKMQPCILSDMITSEIDEESFTKINDRRGQILREYLASAQFQEAIVRISVHCRKDLKLPKMKEDDIKAMVSGIENIKIVQVESIKQRLTYKGKTVGQDQLTAYCQSQDETSQHTLFCAFNEYKIQEWLSESFLNISEALSKCTNYLYCDTKGFLMTVLNFIENPNNITKALDRARVEQYSVSKKSRNSVFPPAGVTVHEEWHCFLDNSFSDFDVGDYVALLLSEEKMDGDEFIPAEHFRTWERDTTEDKNYSEQRSQSSSGCGTSSGRRQHKQEVSSVAEARQWMRQAKLDFTAAKQFLPSAETGLILIGYASCSVEKVLKALHFHKDCNDVPSTNDLLQLSASLDQNLQVMVKTLVDVIGPREKNYVP</sequence>
<accession>A0A8S3VDE5</accession>
<dbReference type="EMBL" id="CAJPWZ010003139">
    <property type="protein sequence ID" value="CAG2253126.1"/>
    <property type="molecule type" value="Genomic_DNA"/>
</dbReference>
<dbReference type="PANTHER" id="PTHR46919">
    <property type="entry name" value="ZINC FINGER, C3HC4 TYPE (RING FINGER) FAMILY PROTEIN"/>
    <property type="match status" value="1"/>
</dbReference>
<dbReference type="Gene3D" id="1.20.120.330">
    <property type="entry name" value="Nucleotidyltransferases domain 2"/>
    <property type="match status" value="1"/>
</dbReference>
<feature type="region of interest" description="Disordered" evidence="1">
    <location>
        <begin position="267"/>
        <end position="300"/>
    </location>
</feature>
<dbReference type="OrthoDB" id="6160218at2759"/>
<evidence type="ECO:0000256" key="1">
    <source>
        <dbReference type="SAM" id="MobiDB-lite"/>
    </source>
</evidence>
<evidence type="ECO:0000313" key="4">
    <source>
        <dbReference type="Proteomes" id="UP000683360"/>
    </source>
</evidence>
<dbReference type="AlphaFoldDB" id="A0A8S3VDE5"/>
<keyword evidence="4" id="KW-1185">Reference proteome</keyword>
<feature type="domain" description="HEPN" evidence="2">
    <location>
        <begin position="304"/>
        <end position="380"/>
    </location>
</feature>
<organism evidence="3 4">
    <name type="scientific">Mytilus edulis</name>
    <name type="common">Blue mussel</name>
    <dbReference type="NCBI Taxonomy" id="6550"/>
    <lineage>
        <taxon>Eukaryota</taxon>
        <taxon>Metazoa</taxon>
        <taxon>Spiralia</taxon>
        <taxon>Lophotrochozoa</taxon>
        <taxon>Mollusca</taxon>
        <taxon>Bivalvia</taxon>
        <taxon>Autobranchia</taxon>
        <taxon>Pteriomorphia</taxon>
        <taxon>Mytilida</taxon>
        <taxon>Mytiloidea</taxon>
        <taxon>Mytilidae</taxon>
        <taxon>Mytilinae</taxon>
        <taxon>Mytilus</taxon>
    </lineage>
</organism>
<reference evidence="3" key="1">
    <citation type="submission" date="2021-03" db="EMBL/GenBank/DDBJ databases">
        <authorList>
            <person name="Bekaert M."/>
        </authorList>
    </citation>
    <scope>NUCLEOTIDE SEQUENCE</scope>
</reference>
<name>A0A8S3VDE5_MYTED</name>
<feature type="compositionally biased region" description="Low complexity" evidence="1">
    <location>
        <begin position="277"/>
        <end position="290"/>
    </location>
</feature>
<evidence type="ECO:0000259" key="2">
    <source>
        <dbReference type="Pfam" id="PF05168"/>
    </source>
</evidence>
<proteinExistence type="predicted"/>
<dbReference type="Pfam" id="PF05168">
    <property type="entry name" value="HEPN"/>
    <property type="match status" value="1"/>
</dbReference>
<dbReference type="InterPro" id="IPR007842">
    <property type="entry name" value="HEPN_dom"/>
</dbReference>
<gene>
    <name evidence="3" type="ORF">MEDL_64594</name>
</gene>
<dbReference type="Proteomes" id="UP000683360">
    <property type="component" value="Unassembled WGS sequence"/>
</dbReference>
<evidence type="ECO:0000313" key="3">
    <source>
        <dbReference type="EMBL" id="CAG2253126.1"/>
    </source>
</evidence>
<dbReference type="PANTHER" id="PTHR46919:SF2">
    <property type="entry name" value="SACSIN"/>
    <property type="match status" value="1"/>
</dbReference>
<protein>
    <recommendedName>
        <fullName evidence="2">HEPN domain-containing protein</fullName>
    </recommendedName>
</protein>
<comment type="caution">
    <text evidence="3">The sequence shown here is derived from an EMBL/GenBank/DDBJ whole genome shotgun (WGS) entry which is preliminary data.</text>
</comment>